<dbReference type="InterPro" id="IPR023346">
    <property type="entry name" value="Lysozyme-like_dom_sf"/>
</dbReference>
<evidence type="ECO:0000256" key="1">
    <source>
        <dbReference type="ARBA" id="ARBA00010859"/>
    </source>
</evidence>
<dbReference type="PROSITE" id="PS51348">
    <property type="entry name" value="GLYCOSYL_HYDROL_F22_2"/>
    <property type="match status" value="1"/>
</dbReference>
<reference evidence="7" key="1">
    <citation type="submission" date="2025-08" db="UniProtKB">
        <authorList>
            <consortium name="RefSeq"/>
        </authorList>
    </citation>
    <scope>IDENTIFICATION</scope>
    <source>
        <tissue evidence="7">Blood</tissue>
    </source>
</reference>
<dbReference type="FunFam" id="1.10.530.10:FF:000001">
    <property type="entry name" value="Lysozyme C"/>
    <property type="match status" value="1"/>
</dbReference>
<dbReference type="SMART" id="SM00263">
    <property type="entry name" value="LYZ1"/>
    <property type="match status" value="1"/>
</dbReference>
<dbReference type="KEGG" id="emc:129346496"/>
<protein>
    <submittedName>
        <fullName evidence="7">Lysozyme C, milk isozyme-like</fullName>
    </submittedName>
</protein>
<gene>
    <name evidence="7" type="primary">LOC129346496</name>
</gene>
<dbReference type="GeneID" id="129346496"/>
<evidence type="ECO:0000313" key="7">
    <source>
        <dbReference type="RefSeq" id="XP_054859817.1"/>
    </source>
</evidence>
<keyword evidence="2" id="KW-1015">Disulfide bond</keyword>
<dbReference type="PRINTS" id="PR00135">
    <property type="entry name" value="LYZLACT"/>
</dbReference>
<dbReference type="Pfam" id="PF00062">
    <property type="entry name" value="Lys"/>
    <property type="match status" value="1"/>
</dbReference>
<keyword evidence="4" id="KW-0732">Signal</keyword>
<dbReference type="AlphaFoldDB" id="A0AA97LM46"/>
<dbReference type="Gene3D" id="1.10.530.10">
    <property type="match status" value="1"/>
</dbReference>
<dbReference type="GO" id="GO:0003796">
    <property type="term" value="F:lysozyme activity"/>
    <property type="evidence" value="ECO:0007669"/>
    <property type="project" value="InterPro"/>
</dbReference>
<accession>A0AA97LM46</accession>
<sequence length="148" mass="17026">MKNQGFVAFLLLLISVNEAKRLDRCELTWFLKKGDMDGYYGTTIGDWICLAFYGSRFNTKSLGGRNPDGGRNYGIFQINSRWWCSTQKGRKSNGCNAYCGDFIDDDIRDDIACVKIIAREASGLDAWYLWRRNCKGKNLSRWTRGCEF</sequence>
<feature type="signal peptide" evidence="4">
    <location>
        <begin position="1"/>
        <end position="19"/>
    </location>
</feature>
<dbReference type="InterPro" id="IPR000974">
    <property type="entry name" value="Glyco_hydro_22_lys"/>
</dbReference>
<dbReference type="PRINTS" id="PR00137">
    <property type="entry name" value="LYSOZYME"/>
</dbReference>
<dbReference type="InterPro" id="IPR001916">
    <property type="entry name" value="Glyco_hydro_22"/>
</dbReference>
<name>A0AA97LM46_EUBMA</name>
<feature type="chain" id="PRO_5041703420" evidence="4">
    <location>
        <begin position="20"/>
        <end position="148"/>
    </location>
</feature>
<dbReference type="Proteomes" id="UP001190640">
    <property type="component" value="Chromosome 19"/>
</dbReference>
<dbReference type="PANTHER" id="PTHR11407">
    <property type="entry name" value="LYSOZYME C"/>
    <property type="match status" value="1"/>
</dbReference>
<dbReference type="PROSITE" id="PS00128">
    <property type="entry name" value="GLYCOSYL_HYDROL_F22_1"/>
    <property type="match status" value="1"/>
</dbReference>
<evidence type="ECO:0000256" key="3">
    <source>
        <dbReference type="RuleBase" id="RU004440"/>
    </source>
</evidence>
<organism evidence="6 7">
    <name type="scientific">Eublepharis macularius</name>
    <name type="common">Leopard gecko</name>
    <name type="synonym">Cyrtodactylus macularius</name>
    <dbReference type="NCBI Taxonomy" id="481883"/>
    <lineage>
        <taxon>Eukaryota</taxon>
        <taxon>Metazoa</taxon>
        <taxon>Chordata</taxon>
        <taxon>Craniata</taxon>
        <taxon>Vertebrata</taxon>
        <taxon>Euteleostomi</taxon>
        <taxon>Lepidosauria</taxon>
        <taxon>Squamata</taxon>
        <taxon>Bifurcata</taxon>
        <taxon>Gekkota</taxon>
        <taxon>Eublepharidae</taxon>
        <taxon>Eublepharinae</taxon>
        <taxon>Eublepharis</taxon>
    </lineage>
</organism>
<proteinExistence type="inferred from homology"/>
<dbReference type="InterPro" id="IPR019799">
    <property type="entry name" value="Glyco_hydro_22_CS"/>
</dbReference>
<feature type="domain" description="Glycosyl hydrolases family 22 (GH22)" evidence="5">
    <location>
        <begin position="95"/>
        <end position="113"/>
    </location>
</feature>
<dbReference type="PANTHER" id="PTHR11407:SF69">
    <property type="entry name" value="LYSOZYME C, MILK ISOZYME"/>
    <property type="match status" value="1"/>
</dbReference>
<dbReference type="SUPFAM" id="SSF53955">
    <property type="entry name" value="Lysozyme-like"/>
    <property type="match status" value="1"/>
</dbReference>
<evidence type="ECO:0000259" key="5">
    <source>
        <dbReference type="PROSITE" id="PS00128"/>
    </source>
</evidence>
<evidence type="ECO:0000313" key="6">
    <source>
        <dbReference type="Proteomes" id="UP001190640"/>
    </source>
</evidence>
<evidence type="ECO:0000256" key="4">
    <source>
        <dbReference type="SAM" id="SignalP"/>
    </source>
</evidence>
<dbReference type="RefSeq" id="XP_054859817.1">
    <property type="nucleotide sequence ID" value="XM_055003842.1"/>
</dbReference>
<keyword evidence="6" id="KW-1185">Reference proteome</keyword>
<comment type="similarity">
    <text evidence="1 3">Belongs to the glycosyl hydrolase 22 family.</text>
</comment>
<evidence type="ECO:0000256" key="2">
    <source>
        <dbReference type="ARBA" id="ARBA00023157"/>
    </source>
</evidence>